<evidence type="ECO:0000259" key="6">
    <source>
        <dbReference type="Pfam" id="PF21959"/>
    </source>
</evidence>
<feature type="domain" description="DUF6923" evidence="6">
    <location>
        <begin position="68"/>
        <end position="278"/>
    </location>
</feature>
<dbReference type="SUPFAM" id="SSF50969">
    <property type="entry name" value="YVTN repeat-like/Quinoprotein amine dehydrogenase"/>
    <property type="match status" value="1"/>
</dbReference>
<dbReference type="AlphaFoldDB" id="A0A5B9P9D7"/>
<dbReference type="EMBL" id="CP042912">
    <property type="protein sequence ID" value="QEG22964.1"/>
    <property type="molecule type" value="Genomic_DNA"/>
</dbReference>
<dbReference type="KEGG" id="mff:MFFC18_28550"/>
<dbReference type="Pfam" id="PF17210">
    <property type="entry name" value="SdrD_B"/>
    <property type="match status" value="2"/>
</dbReference>
<proteinExistence type="inferred from homology"/>
<dbReference type="STRING" id="980251.GCA_001642875_04103"/>
<reference evidence="7 8" key="1">
    <citation type="submission" date="2019-08" db="EMBL/GenBank/DDBJ databases">
        <title>Deep-cultivation of Planctomycetes and their phenomic and genomic characterization uncovers novel biology.</title>
        <authorList>
            <person name="Wiegand S."/>
            <person name="Jogler M."/>
            <person name="Boedeker C."/>
            <person name="Pinto D."/>
            <person name="Vollmers J."/>
            <person name="Rivas-Marin E."/>
            <person name="Kohn T."/>
            <person name="Peeters S.H."/>
            <person name="Heuer A."/>
            <person name="Rast P."/>
            <person name="Oberbeckmann S."/>
            <person name="Bunk B."/>
            <person name="Jeske O."/>
            <person name="Meyerdierks A."/>
            <person name="Storesund J.E."/>
            <person name="Kallscheuer N."/>
            <person name="Luecker S."/>
            <person name="Lage O.M."/>
            <person name="Pohl T."/>
            <person name="Merkel B.J."/>
            <person name="Hornburger P."/>
            <person name="Mueller R.-W."/>
            <person name="Bruemmer F."/>
            <person name="Labrenz M."/>
            <person name="Spormann A.M."/>
            <person name="Op den Camp H."/>
            <person name="Overmann J."/>
            <person name="Amann R."/>
            <person name="Jetten M.S.M."/>
            <person name="Mascher T."/>
            <person name="Medema M.H."/>
            <person name="Devos D.P."/>
            <person name="Kaster A.-K."/>
            <person name="Ovreas L."/>
            <person name="Rohde M."/>
            <person name="Galperin M.Y."/>
            <person name="Jogler C."/>
        </authorList>
    </citation>
    <scope>NUCLEOTIDE SEQUENCE [LARGE SCALE GENOMIC DNA]</scope>
    <source>
        <strain evidence="7 8">FC18</strain>
    </source>
</reference>
<dbReference type="InterPro" id="IPR054215">
    <property type="entry name" value="DUF6923"/>
</dbReference>
<dbReference type="PANTHER" id="PTHR36108:SF13">
    <property type="entry name" value="COLOSSIN-B-RELATED"/>
    <property type="match status" value="1"/>
</dbReference>
<dbReference type="InterPro" id="IPR033764">
    <property type="entry name" value="Sdr_B"/>
</dbReference>
<sequence length="1235" mass="135156">MPSKKRKNLFSRWTKYFDHEVSPDRRKRTQQRIDAQSYASLEPRQVLTSPLPSFPVDSGLLYQIHGVEGNQGQLSEIDLTSRALNDVGDNAGFQINATAFRSDDGFIYGLRRDSNELVRIGANGASETLGNISGFPSSGSYSGDFAEDGLLYMRNGSSFYGINVETLSVDNVVTANENVSRTYDIAYNPKTGLHYSIRKAGTRSEFISIDLRSGENEGQVIVINDNLEPAGTYGALFSDASGRVVAGNNRGGLYEIDLETGAATFAGYSPRASSNDGAFSALGSLNLPPVVTDAWMSILESDSQRQIPIETPYDLEGQELKVTVTRLPSIGTIVDGAGTEIATGQTMTVDQLTSLTFKTPDQFDSAADPVSFEYEVSDGSLTSTGKVDINFAGLSRVEGSVVVLDNSEESSYAGYVYNNEITLTGEDFRGNQVKQTVLTDVNGNFSFEDLAPGKYQIQQDQPYVVFDSHVVAEAENVTLGENLVSGLIVSEMPQSISGITFYEHAPSLISGFTYVDADGNGSVGFTETGVAAVAIKLEGKNFEGAKVELKTTTDSYGFYEFRGLASGTYTVTQSQPNDYISGESNAGEYGGKTADNMIASIELGSGEKGLGYNFGEYENSSLSGSVFIDNDLDAANDMGDTPLEGVTVRLSGTDFRGIEVSEVTTTDANGNYRFDRLLAGTYSLTQDQPEGLEEGFSHVGIFNDDETVLSTNGTRSKNRIDGIEVGFGRDGRSFDFSERTDYNFVGEFEQTIVFTGTDESDVFVFNAGTTHHYAELNGESHYIDASKNTNIVFEGKLGDDRVYMTGSTKVERVITTETSAVMRSETFRVQAIDTSWFVIDSGGGFDKVIMYDTPEVDRIKMTQDYSRLWNSEGYFAETRGYHRSYFFADNGGDDRAYLYDSKYEDTIKMTPSNARMISRKYYSFARNVERVYAYSVNGGSDRSQFWDSHQDQDVFQAKPEYARMYNDGFYNIAQGFAQSDAFAHNTGENDRAYLFGSEGDDMLVSSPAKTGITGEGFAIDVHGFERTYGISNGGNDRALLIDSKMDDRFVARPDEATLYNEDYFLKASGFAKVDAWSSQGGNDRAYFYDSAGDETLVALDNEVRMYGERFDNNSHGFARAYSHSTAGGNDSAILFDTAQADTIKLGDDVSKMYGETYYTWLNQFENVKTKFTSANRHDRAIVFGSIDTDALAASGELGELIQDHAMDFIYDPNADASGDSDDSDLAAIFAELTGA</sequence>
<dbReference type="InterPro" id="IPR011044">
    <property type="entry name" value="Quino_amine_DH_bsu"/>
</dbReference>
<organism evidence="7 8">
    <name type="scientific">Mariniblastus fucicola</name>
    <dbReference type="NCBI Taxonomy" id="980251"/>
    <lineage>
        <taxon>Bacteria</taxon>
        <taxon>Pseudomonadati</taxon>
        <taxon>Planctomycetota</taxon>
        <taxon>Planctomycetia</taxon>
        <taxon>Pirellulales</taxon>
        <taxon>Pirellulaceae</taxon>
        <taxon>Mariniblastus</taxon>
    </lineage>
</organism>
<evidence type="ECO:0000256" key="1">
    <source>
        <dbReference type="ARBA" id="ARBA00004613"/>
    </source>
</evidence>
<comment type="subcellular location">
    <subcellularLocation>
        <location evidence="1">Secreted</location>
    </subcellularLocation>
</comment>
<protein>
    <submittedName>
        <fullName evidence="7">Serine-aspartate repeat-containing protein F</fullName>
    </submittedName>
</protein>
<dbReference type="Pfam" id="PF21959">
    <property type="entry name" value="DUF6923"/>
    <property type="match status" value="1"/>
</dbReference>
<evidence type="ECO:0000313" key="8">
    <source>
        <dbReference type="Proteomes" id="UP000322214"/>
    </source>
</evidence>
<feature type="domain" description="SD-repeat containing protein B" evidence="5">
    <location>
        <begin position="624"/>
        <end position="722"/>
    </location>
</feature>
<dbReference type="RefSeq" id="WP_075086096.1">
    <property type="nucleotide sequence ID" value="NZ_CP042912.1"/>
</dbReference>
<dbReference type="PANTHER" id="PTHR36108">
    <property type="entry name" value="COLOSSIN-B-RELATED"/>
    <property type="match status" value="1"/>
</dbReference>
<dbReference type="OrthoDB" id="292744at2"/>
<dbReference type="Gene3D" id="2.60.40.10">
    <property type="entry name" value="Immunoglobulins"/>
    <property type="match status" value="3"/>
</dbReference>
<evidence type="ECO:0000256" key="4">
    <source>
        <dbReference type="ARBA" id="ARBA00022729"/>
    </source>
</evidence>
<dbReference type="GO" id="GO:0005576">
    <property type="term" value="C:extracellular region"/>
    <property type="evidence" value="ECO:0007669"/>
    <property type="project" value="UniProtKB-SubCell"/>
</dbReference>
<dbReference type="SUPFAM" id="SSF117074">
    <property type="entry name" value="Hypothetical protein PA1324"/>
    <property type="match status" value="3"/>
</dbReference>
<evidence type="ECO:0000313" key="7">
    <source>
        <dbReference type="EMBL" id="QEG22964.1"/>
    </source>
</evidence>
<evidence type="ECO:0000256" key="2">
    <source>
        <dbReference type="ARBA" id="ARBA00007257"/>
    </source>
</evidence>
<accession>A0A5B9P9D7</accession>
<evidence type="ECO:0000259" key="5">
    <source>
        <dbReference type="Pfam" id="PF17210"/>
    </source>
</evidence>
<feature type="domain" description="SD-repeat containing protein B" evidence="5">
    <location>
        <begin position="511"/>
        <end position="595"/>
    </location>
</feature>
<dbReference type="InterPro" id="IPR013783">
    <property type="entry name" value="Ig-like_fold"/>
</dbReference>
<comment type="similarity">
    <text evidence="2">Belongs to the serine-aspartate repeat-containing protein (SDr) family.</text>
</comment>
<keyword evidence="3" id="KW-0964">Secreted</keyword>
<keyword evidence="8" id="KW-1185">Reference proteome</keyword>
<dbReference type="Proteomes" id="UP000322214">
    <property type="component" value="Chromosome"/>
</dbReference>
<gene>
    <name evidence="7" type="primary">sdrF</name>
    <name evidence="7" type="ORF">MFFC18_28550</name>
</gene>
<keyword evidence="4" id="KW-0732">Signal</keyword>
<name>A0A5B9P9D7_9BACT</name>
<evidence type="ECO:0000256" key="3">
    <source>
        <dbReference type="ARBA" id="ARBA00022525"/>
    </source>
</evidence>